<evidence type="ECO:0000313" key="3">
    <source>
        <dbReference type="Proteomes" id="UP000601027"/>
    </source>
</evidence>
<keyword evidence="2" id="KW-0540">Nuclease</keyword>
<sequence length="152" mass="17042">MVEAGHRCAIPTCRQVPVELAHIDPWSKVQEHAFSNIIALCPTCHTRFDRGEIDRKAMLQYKANLALLNSRYGDLERRVLTLFAEQPDAGTIDLPGGLSILLSYLLQDGLLVKIVRPGGRVVIMGVDQMERYALTERGREFIAKWKGAEPLT</sequence>
<comment type="caution">
    <text evidence="2">The sequence shown here is derived from an EMBL/GenBank/DDBJ whole genome shotgun (WGS) entry which is preliminary data.</text>
</comment>
<reference evidence="2 3" key="1">
    <citation type="submission" date="2021-01" db="EMBL/GenBank/DDBJ databases">
        <title>Draft genome sequence of Micromonospora sp. strain STR1_7.</title>
        <authorList>
            <person name="Karlyshev A."/>
            <person name="Jawad R."/>
        </authorList>
    </citation>
    <scope>NUCLEOTIDE SEQUENCE [LARGE SCALE GENOMIC DNA]</scope>
    <source>
        <strain evidence="2 3">STR1-7</strain>
    </source>
</reference>
<name>A0ABS1XRL4_9ACTN</name>
<dbReference type="Gene3D" id="1.10.30.50">
    <property type="match status" value="1"/>
</dbReference>
<keyword evidence="3" id="KW-1185">Reference proteome</keyword>
<proteinExistence type="predicted"/>
<dbReference type="EMBL" id="JAEVHM010000026">
    <property type="protein sequence ID" value="MBM0231889.1"/>
    <property type="molecule type" value="Genomic_DNA"/>
</dbReference>
<accession>A0ABS1XRL4</accession>
<gene>
    <name evidence="2" type="ORF">JNW91_08485</name>
</gene>
<dbReference type="CDD" id="cd00085">
    <property type="entry name" value="HNHc"/>
    <property type="match status" value="1"/>
</dbReference>
<protein>
    <submittedName>
        <fullName evidence="2">HNH endonuclease</fullName>
    </submittedName>
</protein>
<dbReference type="GO" id="GO:0004519">
    <property type="term" value="F:endonuclease activity"/>
    <property type="evidence" value="ECO:0007669"/>
    <property type="project" value="UniProtKB-KW"/>
</dbReference>
<keyword evidence="2" id="KW-0378">Hydrolase</keyword>
<keyword evidence="2" id="KW-0255">Endonuclease</keyword>
<feature type="domain" description="HNH" evidence="1">
    <location>
        <begin position="8"/>
        <end position="47"/>
    </location>
</feature>
<dbReference type="Proteomes" id="UP000601027">
    <property type="component" value="Unassembled WGS sequence"/>
</dbReference>
<dbReference type="Pfam" id="PF01844">
    <property type="entry name" value="HNH"/>
    <property type="match status" value="1"/>
</dbReference>
<evidence type="ECO:0000313" key="2">
    <source>
        <dbReference type="EMBL" id="MBM0231889.1"/>
    </source>
</evidence>
<organism evidence="2 3">
    <name type="scientific">Micromonospora parastrephiae</name>
    <dbReference type="NCBI Taxonomy" id="2806101"/>
    <lineage>
        <taxon>Bacteria</taxon>
        <taxon>Bacillati</taxon>
        <taxon>Actinomycetota</taxon>
        <taxon>Actinomycetes</taxon>
        <taxon>Micromonosporales</taxon>
        <taxon>Micromonosporaceae</taxon>
        <taxon>Micromonospora</taxon>
    </lineage>
</organism>
<dbReference type="InterPro" id="IPR002711">
    <property type="entry name" value="HNH"/>
</dbReference>
<dbReference type="InterPro" id="IPR003615">
    <property type="entry name" value="HNH_nuc"/>
</dbReference>
<dbReference type="RefSeq" id="WP_203174337.1">
    <property type="nucleotide sequence ID" value="NZ_JAEVHM010000026.1"/>
</dbReference>
<evidence type="ECO:0000259" key="1">
    <source>
        <dbReference type="Pfam" id="PF01844"/>
    </source>
</evidence>